<reference evidence="2" key="1">
    <citation type="submission" date="2017-07" db="EMBL/GenBank/DDBJ databases">
        <title>Taro Niue Genome Assembly and Annotation.</title>
        <authorList>
            <person name="Atibalentja N."/>
            <person name="Keating K."/>
            <person name="Fields C.J."/>
        </authorList>
    </citation>
    <scope>NUCLEOTIDE SEQUENCE</scope>
    <source>
        <strain evidence="2">Niue_2</strain>
        <tissue evidence="2">Leaf</tissue>
    </source>
</reference>
<sequence length="142" mass="15365">MAPQLPTSSSTPQIDGAIALEGSSTGAAMSLQLSPASNGQDHHCCCINIYVNNNVQGATNSVLSGSRVVMRDSGVRFYLPRHRGGATGPPASSRKRQKRWRRKLQNLERAVLSLPTYSMGFTIRSKRTYKPGDMPCVDSAKT</sequence>
<proteinExistence type="predicted"/>
<evidence type="ECO:0000313" key="3">
    <source>
        <dbReference type="Proteomes" id="UP000652761"/>
    </source>
</evidence>
<comment type="caution">
    <text evidence="2">The sequence shown here is derived from an EMBL/GenBank/DDBJ whole genome shotgun (WGS) entry which is preliminary data.</text>
</comment>
<feature type="region of interest" description="Disordered" evidence="1">
    <location>
        <begin position="79"/>
        <end position="100"/>
    </location>
</feature>
<accession>A0A843TR76</accession>
<dbReference type="EMBL" id="NMUH01000172">
    <property type="protein sequence ID" value="MQL73565.1"/>
    <property type="molecule type" value="Genomic_DNA"/>
</dbReference>
<dbReference type="AlphaFoldDB" id="A0A843TR76"/>
<evidence type="ECO:0000313" key="2">
    <source>
        <dbReference type="EMBL" id="MQL73565.1"/>
    </source>
</evidence>
<evidence type="ECO:0000256" key="1">
    <source>
        <dbReference type="SAM" id="MobiDB-lite"/>
    </source>
</evidence>
<keyword evidence="3" id="KW-1185">Reference proteome</keyword>
<gene>
    <name evidence="2" type="ORF">Taro_005903</name>
</gene>
<protein>
    <submittedName>
        <fullName evidence="2">Uncharacterized protein</fullName>
    </submittedName>
</protein>
<dbReference type="Proteomes" id="UP000652761">
    <property type="component" value="Unassembled WGS sequence"/>
</dbReference>
<organism evidence="2 3">
    <name type="scientific">Colocasia esculenta</name>
    <name type="common">Wild taro</name>
    <name type="synonym">Arum esculentum</name>
    <dbReference type="NCBI Taxonomy" id="4460"/>
    <lineage>
        <taxon>Eukaryota</taxon>
        <taxon>Viridiplantae</taxon>
        <taxon>Streptophyta</taxon>
        <taxon>Embryophyta</taxon>
        <taxon>Tracheophyta</taxon>
        <taxon>Spermatophyta</taxon>
        <taxon>Magnoliopsida</taxon>
        <taxon>Liliopsida</taxon>
        <taxon>Araceae</taxon>
        <taxon>Aroideae</taxon>
        <taxon>Colocasieae</taxon>
        <taxon>Colocasia</taxon>
    </lineage>
</organism>
<name>A0A843TR76_COLES</name>